<name>A0A481TWP4_HHV2</name>
<sequence>MMLAVPGLASLNACMHSPMPPLRARMALTLPVMARRVAWLVVAWGFTR</sequence>
<organism evidence="1">
    <name type="scientific">Human herpesvirus 2</name>
    <name type="common">HHV-2</name>
    <name type="synonym">Human herpes simplex virus 2</name>
    <dbReference type="NCBI Taxonomy" id="10310"/>
    <lineage>
        <taxon>Viruses</taxon>
        <taxon>Duplodnaviria</taxon>
        <taxon>Heunggongvirae</taxon>
        <taxon>Peploviricota</taxon>
        <taxon>Herviviricetes</taxon>
        <taxon>Herpesvirales</taxon>
        <taxon>Orthoherpesviridae</taxon>
        <taxon>Alphaherpesvirinae</taxon>
        <taxon>Simplexvirus</taxon>
        <taxon>Simplexvirus humanalpha2</taxon>
    </lineage>
</organism>
<organismHost>
    <name type="scientific">Homo sapiens</name>
    <name type="common">Human</name>
    <dbReference type="NCBI Taxonomy" id="9606"/>
</organismHost>
<evidence type="ECO:0000313" key="1">
    <source>
        <dbReference type="EMBL" id="QBH85187.1"/>
    </source>
</evidence>
<dbReference type="EMBL" id="MH790660">
    <property type="protein sequence ID" value="QBH85187.1"/>
    <property type="molecule type" value="Genomic_DNA"/>
</dbReference>
<reference evidence="1" key="1">
    <citation type="submission" date="2018-08" db="EMBL/GenBank/DDBJ databases">
        <title>HSV2 whole genome sequences from clinical isolates.</title>
        <authorList>
            <person name="Roychoudhury P."/>
            <person name="Greninger A.L."/>
            <person name="Jerome K.R."/>
            <person name="Johnston C."/>
            <person name="Wald A."/>
            <person name="Xie H."/>
        </authorList>
    </citation>
    <scope>NUCLEOTIDE SEQUENCE</scope>
    <source>
        <strain evidence="1">2008-483</strain>
    </source>
</reference>
<accession>A0A481TWP4</accession>
<proteinExistence type="predicted"/>
<protein>
    <submittedName>
        <fullName evidence="1">Uncharacterized protein</fullName>
    </submittedName>
</protein>